<feature type="chain" id="PRO_5046072330" description="ATP-binding protein" evidence="1">
    <location>
        <begin position="37"/>
        <end position="117"/>
    </location>
</feature>
<evidence type="ECO:0008006" key="4">
    <source>
        <dbReference type="Google" id="ProtNLM"/>
    </source>
</evidence>
<proteinExistence type="predicted"/>
<feature type="signal peptide" evidence="1">
    <location>
        <begin position="1"/>
        <end position="36"/>
    </location>
</feature>
<accession>A0ABS6Z9S6</accession>
<organism evidence="2 3">
    <name type="scientific">Streptomyces bambusae</name>
    <dbReference type="NCBI Taxonomy" id="1550616"/>
    <lineage>
        <taxon>Bacteria</taxon>
        <taxon>Bacillati</taxon>
        <taxon>Actinomycetota</taxon>
        <taxon>Actinomycetes</taxon>
        <taxon>Kitasatosporales</taxon>
        <taxon>Streptomycetaceae</taxon>
        <taxon>Streptomyces</taxon>
    </lineage>
</organism>
<keyword evidence="1" id="KW-0732">Signal</keyword>
<dbReference type="RefSeq" id="WP_219669005.1">
    <property type="nucleotide sequence ID" value="NZ_WTFF01000171.1"/>
</dbReference>
<name>A0ABS6Z9S6_9ACTN</name>
<gene>
    <name evidence="2" type="ORF">GPJ59_22275</name>
</gene>
<evidence type="ECO:0000313" key="2">
    <source>
        <dbReference type="EMBL" id="MBW5484529.1"/>
    </source>
</evidence>
<keyword evidence="3" id="KW-1185">Reference proteome</keyword>
<sequence length="117" mass="11181">MGRHAESAPRTTLRNAGLTVSMAGAALAMAAGGAQAGELSVPHALAGVTDPVAALKVNPLANTGVDPLNNGVGTKVADFPAVGTTMVTGILTQGPSVGELPTAAASSLLGPLTGGGQ</sequence>
<comment type="caution">
    <text evidence="2">The sequence shown here is derived from an EMBL/GenBank/DDBJ whole genome shotgun (WGS) entry which is preliminary data.</text>
</comment>
<reference evidence="2 3" key="1">
    <citation type="submission" date="2019-12" db="EMBL/GenBank/DDBJ databases">
        <title>Genome sequence of Streptomyces bambusae.</title>
        <authorList>
            <person name="Bansal K."/>
            <person name="Choksket S."/>
            <person name="Korpole S."/>
            <person name="Patil P.B."/>
        </authorList>
    </citation>
    <scope>NUCLEOTIDE SEQUENCE [LARGE SCALE GENOMIC DNA]</scope>
    <source>
        <strain evidence="2 3">SK60</strain>
    </source>
</reference>
<protein>
    <recommendedName>
        <fullName evidence="4">ATP-binding protein</fullName>
    </recommendedName>
</protein>
<dbReference type="Proteomes" id="UP000812013">
    <property type="component" value="Unassembled WGS sequence"/>
</dbReference>
<evidence type="ECO:0000313" key="3">
    <source>
        <dbReference type="Proteomes" id="UP000812013"/>
    </source>
</evidence>
<dbReference type="EMBL" id="WTFF01000171">
    <property type="protein sequence ID" value="MBW5484529.1"/>
    <property type="molecule type" value="Genomic_DNA"/>
</dbReference>
<evidence type="ECO:0000256" key="1">
    <source>
        <dbReference type="SAM" id="SignalP"/>
    </source>
</evidence>